<gene>
    <name evidence="2" type="ORF">SAMN05660349_02978</name>
</gene>
<proteinExistence type="predicted"/>
<accession>A0A1T5EIL8</accession>
<dbReference type="Proteomes" id="UP000190852">
    <property type="component" value="Unassembled WGS sequence"/>
</dbReference>
<protein>
    <submittedName>
        <fullName evidence="2">Biotin synthesis protein BioG</fullName>
    </submittedName>
</protein>
<sequence length="224" mass="26006">MKQQFIVNENRPGLLLFFAGWGCDENLFAESAPFGYDYMLCYDYSSMDFDFSVLANYQSIRLMAWSMGVWVATKTFLDKPFNWEMKMAINGTLSPKDDCNGIPKAIFEGTLNQFSANTLSRFRKRMCASSLQAELYSSRTADRSIESLKEELTTLNREIDLSAEEKLSFTWDRIIIGRQDLIFPFNNQMNAWAGHKFELREMPHYDASFFSLCIQGEDSLWTRH</sequence>
<reference evidence="3" key="1">
    <citation type="submission" date="2017-02" db="EMBL/GenBank/DDBJ databases">
        <authorList>
            <person name="Varghese N."/>
            <person name="Submissions S."/>
        </authorList>
    </citation>
    <scope>NUCLEOTIDE SEQUENCE [LARGE SCALE GENOMIC DNA]</scope>
    <source>
        <strain evidence="3">DSM 24967</strain>
    </source>
</reference>
<dbReference type="Pfam" id="PF04301">
    <property type="entry name" value="BioG"/>
    <property type="match status" value="1"/>
</dbReference>
<dbReference type="InterPro" id="IPR007398">
    <property type="entry name" value="BioG"/>
</dbReference>
<name>A0A1T5EIL8_9BACT</name>
<dbReference type="EMBL" id="FUYQ01000027">
    <property type="protein sequence ID" value="SKB83608.1"/>
    <property type="molecule type" value="Genomic_DNA"/>
</dbReference>
<dbReference type="AlphaFoldDB" id="A0A1T5EIL8"/>
<keyword evidence="1" id="KW-0175">Coiled coil</keyword>
<dbReference type="RefSeq" id="WP_079684386.1">
    <property type="nucleotide sequence ID" value="NZ_FUYQ01000027.1"/>
</dbReference>
<keyword evidence="3" id="KW-1185">Reference proteome</keyword>
<feature type="coiled-coil region" evidence="1">
    <location>
        <begin position="138"/>
        <end position="165"/>
    </location>
</feature>
<evidence type="ECO:0000313" key="2">
    <source>
        <dbReference type="EMBL" id="SKB83608.1"/>
    </source>
</evidence>
<evidence type="ECO:0000313" key="3">
    <source>
        <dbReference type="Proteomes" id="UP000190852"/>
    </source>
</evidence>
<organism evidence="2 3">
    <name type="scientific">Parabacteroides chartae</name>
    <dbReference type="NCBI Taxonomy" id="1037355"/>
    <lineage>
        <taxon>Bacteria</taxon>
        <taxon>Pseudomonadati</taxon>
        <taxon>Bacteroidota</taxon>
        <taxon>Bacteroidia</taxon>
        <taxon>Bacteroidales</taxon>
        <taxon>Tannerellaceae</taxon>
        <taxon>Parabacteroides</taxon>
    </lineage>
</organism>
<evidence type="ECO:0000256" key="1">
    <source>
        <dbReference type="SAM" id="Coils"/>
    </source>
</evidence>